<dbReference type="InterPro" id="IPR002575">
    <property type="entry name" value="Aminoglycoside_PTrfase"/>
</dbReference>
<proteinExistence type="predicted"/>
<evidence type="ECO:0000259" key="1">
    <source>
        <dbReference type="SMART" id="SM00587"/>
    </source>
</evidence>
<dbReference type="InterPro" id="IPR015897">
    <property type="entry name" value="CHK_kinase-like"/>
</dbReference>
<dbReference type="Pfam" id="PF01636">
    <property type="entry name" value="APH"/>
    <property type="match status" value="1"/>
</dbReference>
<dbReference type="GO" id="GO:0016740">
    <property type="term" value="F:transferase activity"/>
    <property type="evidence" value="ECO:0007669"/>
    <property type="project" value="UniProtKB-KW"/>
</dbReference>
<dbReference type="PANTHER" id="PTHR11012:SF30">
    <property type="entry name" value="PROTEIN KINASE-LIKE DOMAIN-CONTAINING"/>
    <property type="match status" value="1"/>
</dbReference>
<dbReference type="Proteomes" id="UP000247591">
    <property type="component" value="Unassembled WGS sequence"/>
</dbReference>
<reference evidence="2 3" key="1">
    <citation type="submission" date="2018-06" db="EMBL/GenBank/DDBJ databases">
        <title>Genomic Encyclopedia of Type Strains, Phase IV (KMG-IV): sequencing the most valuable type-strain genomes for metagenomic binning, comparative biology and taxonomic classification.</title>
        <authorList>
            <person name="Goeker M."/>
        </authorList>
    </citation>
    <scope>NUCLEOTIDE SEQUENCE [LARGE SCALE GENOMIC DNA]</scope>
    <source>
        <strain evidence="2 3">DSM 45521</strain>
    </source>
</reference>
<organism evidence="2 3">
    <name type="scientific">Williamsia limnetica</name>
    <dbReference type="NCBI Taxonomy" id="882452"/>
    <lineage>
        <taxon>Bacteria</taxon>
        <taxon>Bacillati</taxon>
        <taxon>Actinomycetota</taxon>
        <taxon>Actinomycetes</taxon>
        <taxon>Mycobacteriales</taxon>
        <taxon>Nocardiaceae</taxon>
        <taxon>Williamsia</taxon>
    </lineage>
</organism>
<name>A0A318RGQ1_WILLI</name>
<accession>A0A318RGQ1</accession>
<keyword evidence="2" id="KW-0808">Transferase</keyword>
<dbReference type="InterPro" id="IPR011009">
    <property type="entry name" value="Kinase-like_dom_sf"/>
</dbReference>
<dbReference type="SMART" id="SM00587">
    <property type="entry name" value="CHK"/>
    <property type="match status" value="1"/>
</dbReference>
<dbReference type="RefSeq" id="WP_211325177.1">
    <property type="nucleotide sequence ID" value="NZ_QJSP01000024.1"/>
</dbReference>
<dbReference type="AlphaFoldDB" id="A0A318RGQ1"/>
<comment type="caution">
    <text evidence="2">The sequence shown here is derived from an EMBL/GenBank/DDBJ whole genome shotgun (WGS) entry which is preliminary data.</text>
</comment>
<sequence length="351" mass="37728">MTAPIVTSADQLTAEWLSDTLGKDVESVRAEAVGTGQIGTCFRLELTGVGEPTTMLAKLPAIDPATREMLAGVYRSEVRFYGEIAATVAIRVPRCYYADISSSGADFTLLLQDMSPAQQGDQLAGCTVAQARDAVENLAGLHGPRWCDPALLDVDGLAVNGPDDAKLLAEMYGPATEIFIDGLGELVAAEDRETLWECVGVAEKWALAHPERFGLVHGDYRLDNLLFPPDGGPGVTAIDWQTLSLALPARDLAYFLGTSLSPEERRAHERDLVAHYHRALQSHGALDYGLENCWEDYCFAMIQGPLVAVFGCAYGTRTERGDRMFAAMVARSCAAIRDLGTIDLAGSATAV</sequence>
<gene>
    <name evidence="2" type="ORF">DFR67_12449</name>
</gene>
<dbReference type="SUPFAM" id="SSF56112">
    <property type="entry name" value="Protein kinase-like (PK-like)"/>
    <property type="match status" value="1"/>
</dbReference>
<keyword evidence="3" id="KW-1185">Reference proteome</keyword>
<feature type="domain" description="CHK kinase-like" evidence="1">
    <location>
        <begin position="109"/>
        <end position="286"/>
    </location>
</feature>
<dbReference type="Gene3D" id="3.90.1200.10">
    <property type="match status" value="1"/>
</dbReference>
<evidence type="ECO:0000313" key="3">
    <source>
        <dbReference type="Proteomes" id="UP000247591"/>
    </source>
</evidence>
<dbReference type="PANTHER" id="PTHR11012">
    <property type="entry name" value="PROTEIN KINASE-LIKE DOMAIN-CONTAINING"/>
    <property type="match status" value="1"/>
</dbReference>
<protein>
    <submittedName>
        <fullName evidence="2">Phosphotransferase family enzyme</fullName>
    </submittedName>
</protein>
<evidence type="ECO:0000313" key="2">
    <source>
        <dbReference type="EMBL" id="PYE12209.1"/>
    </source>
</evidence>
<dbReference type="EMBL" id="QJSP01000024">
    <property type="protein sequence ID" value="PYE12209.1"/>
    <property type="molecule type" value="Genomic_DNA"/>
</dbReference>